<sequence>MMQQSSYDHVVVVSAVLLIDAAGRILTVRKQGTQRFMLPGGKLEPGESPKQAALRETQEEIGVDLDPEQVEFMGEFLADAANESGWGVKAYVFWHRGIPEFRLNNEIAQSRILDPNDPLPDDLAPLLEDVLLPALGASA</sequence>
<dbReference type="InterPro" id="IPR020084">
    <property type="entry name" value="NUDIX_hydrolase_CS"/>
</dbReference>
<dbReference type="InterPro" id="IPR020476">
    <property type="entry name" value="Nudix_hydrolase"/>
</dbReference>
<keyword evidence="5" id="KW-0472">Membrane</keyword>
<keyword evidence="8" id="KW-1185">Reference proteome</keyword>
<feature type="domain" description="Nudix hydrolase" evidence="6">
    <location>
        <begin position="8"/>
        <end position="136"/>
    </location>
</feature>
<dbReference type="PANTHER" id="PTHR43046">
    <property type="entry name" value="GDP-MANNOSE MANNOSYL HYDROLASE"/>
    <property type="match status" value="1"/>
</dbReference>
<dbReference type="PANTHER" id="PTHR43046:SF2">
    <property type="entry name" value="8-OXO-DGTP DIPHOSPHATASE-RELATED"/>
    <property type="match status" value="1"/>
</dbReference>
<evidence type="ECO:0000256" key="5">
    <source>
        <dbReference type="SAM" id="Phobius"/>
    </source>
</evidence>
<evidence type="ECO:0000256" key="3">
    <source>
        <dbReference type="ARBA" id="ARBA00022801"/>
    </source>
</evidence>
<dbReference type="InterPro" id="IPR015797">
    <property type="entry name" value="NUDIX_hydrolase-like_dom_sf"/>
</dbReference>
<feature type="transmembrane region" description="Helical" evidence="5">
    <location>
        <begin position="6"/>
        <end position="27"/>
    </location>
</feature>
<keyword evidence="5" id="KW-0812">Transmembrane</keyword>
<dbReference type="SUPFAM" id="SSF55811">
    <property type="entry name" value="Nudix"/>
    <property type="match status" value="1"/>
</dbReference>
<gene>
    <name evidence="7" type="ORF">J2S37_000564</name>
</gene>
<dbReference type="PROSITE" id="PS00893">
    <property type="entry name" value="NUDIX_BOX"/>
    <property type="match status" value="1"/>
</dbReference>
<organism evidence="7 8">
    <name type="scientific">Corynebacterium felinum</name>
    <dbReference type="NCBI Taxonomy" id="131318"/>
    <lineage>
        <taxon>Bacteria</taxon>
        <taxon>Bacillati</taxon>
        <taxon>Actinomycetota</taxon>
        <taxon>Actinomycetes</taxon>
        <taxon>Mycobacteriales</taxon>
        <taxon>Corynebacteriaceae</taxon>
        <taxon>Corynebacterium</taxon>
    </lineage>
</organism>
<comment type="similarity">
    <text evidence="2 4">Belongs to the Nudix hydrolase family.</text>
</comment>
<evidence type="ECO:0000256" key="2">
    <source>
        <dbReference type="ARBA" id="ARBA00005582"/>
    </source>
</evidence>
<evidence type="ECO:0000259" key="6">
    <source>
        <dbReference type="PROSITE" id="PS51462"/>
    </source>
</evidence>
<dbReference type="EMBL" id="JAVDYF010000001">
    <property type="protein sequence ID" value="MDR7354026.1"/>
    <property type="molecule type" value="Genomic_DNA"/>
</dbReference>
<dbReference type="PROSITE" id="PS51462">
    <property type="entry name" value="NUDIX"/>
    <property type="match status" value="1"/>
</dbReference>
<keyword evidence="3 4" id="KW-0378">Hydrolase</keyword>
<accession>A0ABU2B6W2</accession>
<dbReference type="InterPro" id="IPR000086">
    <property type="entry name" value="NUDIX_hydrolase_dom"/>
</dbReference>
<proteinExistence type="inferred from homology"/>
<comment type="caution">
    <text evidence="7">The sequence shown here is derived from an EMBL/GenBank/DDBJ whole genome shotgun (WGS) entry which is preliminary data.</text>
</comment>
<protein>
    <submittedName>
        <fullName evidence="7">8-oxo-dGTP pyrophosphatase MutT (NUDIX family)</fullName>
    </submittedName>
</protein>
<dbReference type="CDD" id="cd04690">
    <property type="entry name" value="NUDIX_Hydrolase"/>
    <property type="match status" value="1"/>
</dbReference>
<dbReference type="Gene3D" id="3.90.79.10">
    <property type="entry name" value="Nucleoside Triphosphate Pyrophosphohydrolase"/>
    <property type="match status" value="1"/>
</dbReference>
<dbReference type="PRINTS" id="PR00502">
    <property type="entry name" value="NUDIXFAMILY"/>
</dbReference>
<evidence type="ECO:0000313" key="8">
    <source>
        <dbReference type="Proteomes" id="UP001183619"/>
    </source>
</evidence>
<name>A0ABU2B6W2_9CORY</name>
<comment type="cofactor">
    <cofactor evidence="1">
        <name>Mg(2+)</name>
        <dbReference type="ChEBI" id="CHEBI:18420"/>
    </cofactor>
</comment>
<reference evidence="7 8" key="1">
    <citation type="submission" date="2023-07" db="EMBL/GenBank/DDBJ databases">
        <title>Sequencing the genomes of 1000 actinobacteria strains.</title>
        <authorList>
            <person name="Klenk H.-P."/>
        </authorList>
    </citation>
    <scope>NUCLEOTIDE SEQUENCE [LARGE SCALE GENOMIC DNA]</scope>
    <source>
        <strain evidence="7 8">DSM 44508</strain>
    </source>
</reference>
<evidence type="ECO:0000256" key="1">
    <source>
        <dbReference type="ARBA" id="ARBA00001946"/>
    </source>
</evidence>
<dbReference type="Proteomes" id="UP001183619">
    <property type="component" value="Unassembled WGS sequence"/>
</dbReference>
<evidence type="ECO:0000256" key="4">
    <source>
        <dbReference type="RuleBase" id="RU003476"/>
    </source>
</evidence>
<dbReference type="Pfam" id="PF00293">
    <property type="entry name" value="NUDIX"/>
    <property type="match status" value="1"/>
</dbReference>
<keyword evidence="5" id="KW-1133">Transmembrane helix</keyword>
<evidence type="ECO:0000313" key="7">
    <source>
        <dbReference type="EMBL" id="MDR7354026.1"/>
    </source>
</evidence>